<evidence type="ECO:0000313" key="12">
    <source>
        <dbReference type="EMBL" id="CCI40637.1"/>
    </source>
</evidence>
<feature type="domain" description="BTB" evidence="10">
    <location>
        <begin position="956"/>
        <end position="1023"/>
    </location>
</feature>
<dbReference type="InterPro" id="IPR000210">
    <property type="entry name" value="BTB/POZ_dom"/>
</dbReference>
<dbReference type="GO" id="GO:0005524">
    <property type="term" value="F:ATP binding"/>
    <property type="evidence" value="ECO:0007669"/>
    <property type="project" value="UniProtKB-KW"/>
</dbReference>
<reference evidence="12 13" key="1">
    <citation type="submission" date="2012-05" db="EMBL/GenBank/DDBJ databases">
        <title>Recombination and specialization in a pathogen metapopulation.</title>
        <authorList>
            <person name="Gardiner A."/>
            <person name="Kemen E."/>
            <person name="Schultz-Larsen T."/>
            <person name="MacLean D."/>
            <person name="Van Oosterhout C."/>
            <person name="Jones J.D.G."/>
        </authorList>
    </citation>
    <scope>NUCLEOTIDE SEQUENCE [LARGE SCALE GENOMIC DNA]</scope>
    <source>
        <strain evidence="12 13">Ac Nc2</strain>
    </source>
</reference>
<evidence type="ECO:0000256" key="6">
    <source>
        <dbReference type="ARBA" id="ARBA00022989"/>
    </source>
</evidence>
<feature type="transmembrane region" description="Helical" evidence="8">
    <location>
        <begin position="224"/>
        <end position="246"/>
    </location>
</feature>
<dbReference type="InterPro" id="IPR050352">
    <property type="entry name" value="ABCG_transporters"/>
</dbReference>
<dbReference type="GO" id="GO:0140359">
    <property type="term" value="F:ABC-type transporter activity"/>
    <property type="evidence" value="ECO:0007669"/>
    <property type="project" value="InterPro"/>
</dbReference>
<dbReference type="PANTHER" id="PTHR48041:SF2">
    <property type="entry name" value="ATP-DEPENDENT PERMEASE-RELATED"/>
    <property type="match status" value="1"/>
</dbReference>
<dbReference type="Gene3D" id="1.25.40.420">
    <property type="match status" value="1"/>
</dbReference>
<keyword evidence="5" id="KW-0067">ATP-binding</keyword>
<comment type="caution">
    <text evidence="12">The sequence shown here is derived from an EMBL/GenBank/DDBJ whole genome shotgun (WGS) entry which is preliminary data.</text>
</comment>
<dbReference type="Pfam" id="PF00651">
    <property type="entry name" value="BTB"/>
    <property type="match status" value="1"/>
</dbReference>
<feature type="chain" id="PRO_5001532054" description="ABC transporter domain-containing protein" evidence="9">
    <location>
        <begin position="25"/>
        <end position="1161"/>
    </location>
</feature>
<name>A0A024G1A6_9STRA</name>
<dbReference type="Proteomes" id="UP000053237">
    <property type="component" value="Unassembled WGS sequence"/>
</dbReference>
<feature type="transmembrane region" description="Helical" evidence="8">
    <location>
        <begin position="759"/>
        <end position="780"/>
    </location>
</feature>
<evidence type="ECO:0000259" key="10">
    <source>
        <dbReference type="PROSITE" id="PS50097"/>
    </source>
</evidence>
<feature type="transmembrane region" description="Helical" evidence="8">
    <location>
        <begin position="732"/>
        <end position="753"/>
    </location>
</feature>
<dbReference type="Pfam" id="PF00005">
    <property type="entry name" value="ABC_tran"/>
    <property type="match status" value="1"/>
</dbReference>
<dbReference type="SMART" id="SM00382">
    <property type="entry name" value="AAA"/>
    <property type="match status" value="1"/>
</dbReference>
<proteinExistence type="predicted"/>
<sequence length="1161" mass="128552">MPKFSVGACVLVICIHHCVTLVKTSPQCASPYENLDPSTGTCRCLPGFSGMGCRMCDSDDSCRQISGDSASKCSKGLKYESVESRMKTYHCQLHPSIVVTQVDMACNRTARTCQFYAFEPNRTQLEMYYLSCNLTDCNFKTGSSDGECGVTQCKCGKSCTAMTRQLISSMINGKPVGIVTSGSDTLTVDIKDSPIPLRSTCTASACENTSTSAAAGNHRSMNGWLIAIIVVCVILMIGLVLFFAYVRWRKTYLEQQEHVEGAKLSMFVRGDAHVFQFRNIGCRTVAPSFLGKKSNTPEKIILHGISGQLQCGKVMGLLGPSGSGKSSLLNTLAGVSNGSCEITGEVLIDQHKITKSMRKTSAYVHQDVTLFSTLTVRECITYSAQLRLSPRVSESNKKELIESIISELNLHKVADSRIGSSDSKRGISGGEQRRVGIGMELVTSPQMIFLDEPTSGLDSASANSLVQLIRRLADHGRIIIMSIHQPSVDSFLALDRIMLLAEGRLLYQGAPLCAKAYFEARGYEFPENGSIAEYLLNIASKPEGLTYDPSTVEIESVSTTLSSRSNEFKSSEFDRKQFDSIDQSPLEEARDTAKHCDVTNGYNLIVTTKCVTKKDIDAAYSMERSRLMELRVLFWRSGLNLIRHRSLFQLHMLLSVLLGLVGGFIFNHVTDDLAGFQNRSGAFYFILTFFGFASLSSMDIFLAERSIFIRETGALYYTPSSYFIAKSALDSVFLRILPATAFGCIFYWIMGLQAESSRFLLFLLTVVLFNLCAGSITIFVGTVTRSVGVANLVSIIILLVMLLFGGFLLNNDTMPGAVAWLKHISAFNYGFETLMTNELRGIVLTFNAPGYPSIPIYGDVFLKTMKLYYSNRYYDVLALAVLTFAFQIGALNALTSFSLEKDQLDPDGSPESVFLQKNDIILVRHRAPTSSIARPLVNDDEYFSRMKELLSSGENSDVVIEAGPERASFPAHRSILSARCEFFRAMLRPGAMKESTAGVVRITNHSAEMVSKMLEFIYTNRVSDLHKLGYEQLIELLTLAEQYLLVSLRCACEAAAQELLNLVNIGKFLVAAENHNANYLKEACLQFFVEYRHEILQDDAFREEVENCPTIAFQLLKVLAQNMPLMQVAPIAVCSTISTESSKRRRLCMPSDEEEISRDWT</sequence>
<dbReference type="InterPro" id="IPR017871">
    <property type="entry name" value="ABC_transporter-like_CS"/>
</dbReference>
<dbReference type="PROSITE" id="PS50893">
    <property type="entry name" value="ABC_TRANSPORTER_2"/>
    <property type="match status" value="1"/>
</dbReference>
<keyword evidence="9" id="KW-0732">Signal</keyword>
<dbReference type="InterPro" id="IPR011333">
    <property type="entry name" value="SKP1/BTB/POZ_sf"/>
</dbReference>
<keyword evidence="13" id="KW-1185">Reference proteome</keyword>
<dbReference type="Pfam" id="PF01061">
    <property type="entry name" value="ABC2_membrane"/>
    <property type="match status" value="1"/>
</dbReference>
<dbReference type="GO" id="GO:0016887">
    <property type="term" value="F:ATP hydrolysis activity"/>
    <property type="evidence" value="ECO:0007669"/>
    <property type="project" value="InterPro"/>
</dbReference>
<dbReference type="SUPFAM" id="SSF52540">
    <property type="entry name" value="P-loop containing nucleoside triphosphate hydrolases"/>
    <property type="match status" value="1"/>
</dbReference>
<evidence type="ECO:0000256" key="7">
    <source>
        <dbReference type="ARBA" id="ARBA00023136"/>
    </source>
</evidence>
<evidence type="ECO:0000256" key="1">
    <source>
        <dbReference type="ARBA" id="ARBA00004141"/>
    </source>
</evidence>
<evidence type="ECO:0000256" key="8">
    <source>
        <dbReference type="SAM" id="Phobius"/>
    </source>
</evidence>
<evidence type="ECO:0008006" key="14">
    <source>
        <dbReference type="Google" id="ProtNLM"/>
    </source>
</evidence>
<keyword evidence="4" id="KW-0547">Nucleotide-binding</keyword>
<dbReference type="InterPro" id="IPR003593">
    <property type="entry name" value="AAA+_ATPase"/>
</dbReference>
<dbReference type="PROSITE" id="PS50097">
    <property type="entry name" value="BTB"/>
    <property type="match status" value="1"/>
</dbReference>
<dbReference type="EMBL" id="CAIX01000010">
    <property type="protein sequence ID" value="CCI40637.1"/>
    <property type="molecule type" value="Genomic_DNA"/>
</dbReference>
<dbReference type="AlphaFoldDB" id="A0A024G1A6"/>
<feature type="domain" description="ABC transporter" evidence="11">
    <location>
        <begin position="275"/>
        <end position="527"/>
    </location>
</feature>
<feature type="transmembrane region" description="Helical" evidence="8">
    <location>
        <begin position="787"/>
        <end position="809"/>
    </location>
</feature>
<organism evidence="12 13">
    <name type="scientific">Albugo candida</name>
    <dbReference type="NCBI Taxonomy" id="65357"/>
    <lineage>
        <taxon>Eukaryota</taxon>
        <taxon>Sar</taxon>
        <taxon>Stramenopiles</taxon>
        <taxon>Oomycota</taxon>
        <taxon>Peronosporomycetes</taxon>
        <taxon>Albuginales</taxon>
        <taxon>Albuginaceae</taxon>
        <taxon>Albugo</taxon>
    </lineage>
</organism>
<dbReference type="InterPro" id="IPR027417">
    <property type="entry name" value="P-loop_NTPase"/>
</dbReference>
<feature type="signal peptide" evidence="9">
    <location>
        <begin position="1"/>
        <end position="24"/>
    </location>
</feature>
<evidence type="ECO:0000256" key="9">
    <source>
        <dbReference type="SAM" id="SignalP"/>
    </source>
</evidence>
<evidence type="ECO:0000256" key="4">
    <source>
        <dbReference type="ARBA" id="ARBA00022741"/>
    </source>
</evidence>
<keyword evidence="6 8" id="KW-1133">Transmembrane helix</keyword>
<dbReference type="SMART" id="SM00225">
    <property type="entry name" value="BTB"/>
    <property type="match status" value="1"/>
</dbReference>
<keyword evidence="3 8" id="KW-0812">Transmembrane</keyword>
<protein>
    <recommendedName>
        <fullName evidence="14">ABC transporter domain-containing protein</fullName>
    </recommendedName>
</protein>
<comment type="subcellular location">
    <subcellularLocation>
        <location evidence="1">Membrane</location>
        <topology evidence="1">Multi-pass membrane protein</topology>
    </subcellularLocation>
</comment>
<dbReference type="OrthoDB" id="66620at2759"/>
<dbReference type="InParanoid" id="A0A024G1A6"/>
<evidence type="ECO:0000256" key="2">
    <source>
        <dbReference type="ARBA" id="ARBA00022448"/>
    </source>
</evidence>
<accession>A0A024G1A6</accession>
<dbReference type="PANTHER" id="PTHR48041">
    <property type="entry name" value="ABC TRANSPORTER G FAMILY MEMBER 28"/>
    <property type="match status" value="1"/>
</dbReference>
<feature type="transmembrane region" description="Helical" evidence="8">
    <location>
        <begin position="681"/>
        <end position="702"/>
    </location>
</feature>
<keyword evidence="2" id="KW-0813">Transport</keyword>
<keyword evidence="7 8" id="KW-0472">Membrane</keyword>
<evidence type="ECO:0000313" key="13">
    <source>
        <dbReference type="Proteomes" id="UP000053237"/>
    </source>
</evidence>
<evidence type="ECO:0000256" key="5">
    <source>
        <dbReference type="ARBA" id="ARBA00022840"/>
    </source>
</evidence>
<dbReference type="InterPro" id="IPR013525">
    <property type="entry name" value="ABC2_TM"/>
</dbReference>
<feature type="transmembrane region" description="Helical" evidence="8">
    <location>
        <begin position="873"/>
        <end position="894"/>
    </location>
</feature>
<dbReference type="SUPFAM" id="SSF54695">
    <property type="entry name" value="POZ domain"/>
    <property type="match status" value="1"/>
</dbReference>
<feature type="transmembrane region" description="Helical" evidence="8">
    <location>
        <begin position="650"/>
        <end position="669"/>
    </location>
</feature>
<dbReference type="STRING" id="65357.A0A024G1A6"/>
<dbReference type="InterPro" id="IPR003439">
    <property type="entry name" value="ABC_transporter-like_ATP-bd"/>
</dbReference>
<dbReference type="Gene3D" id="3.40.50.300">
    <property type="entry name" value="P-loop containing nucleotide triphosphate hydrolases"/>
    <property type="match status" value="1"/>
</dbReference>
<evidence type="ECO:0000259" key="11">
    <source>
        <dbReference type="PROSITE" id="PS50893"/>
    </source>
</evidence>
<dbReference type="PROSITE" id="PS00211">
    <property type="entry name" value="ABC_TRANSPORTER_1"/>
    <property type="match status" value="1"/>
</dbReference>
<dbReference type="Gene3D" id="3.30.710.10">
    <property type="entry name" value="Potassium Channel Kv1.1, Chain A"/>
    <property type="match status" value="1"/>
</dbReference>
<dbReference type="GO" id="GO:0016020">
    <property type="term" value="C:membrane"/>
    <property type="evidence" value="ECO:0007669"/>
    <property type="project" value="UniProtKB-SubCell"/>
</dbReference>
<gene>
    <name evidence="12" type="ORF">BN9_014210</name>
</gene>
<evidence type="ECO:0000256" key="3">
    <source>
        <dbReference type="ARBA" id="ARBA00022692"/>
    </source>
</evidence>